<evidence type="ECO:0000313" key="5">
    <source>
        <dbReference type="EMBL" id="SCU90850.1"/>
    </source>
</evidence>
<reference evidence="5 6" key="1">
    <citation type="submission" date="2016-03" db="EMBL/GenBank/DDBJ databases">
        <authorList>
            <person name="Devillers H."/>
        </authorList>
    </citation>
    <scope>NUCLEOTIDE SEQUENCE [LARGE SCALE GENOMIC DNA]</scope>
    <source>
        <strain evidence="5">CBS 10888</strain>
    </source>
</reference>
<feature type="region of interest" description="Disordered" evidence="1">
    <location>
        <begin position="20"/>
        <end position="211"/>
    </location>
</feature>
<gene>
    <name evidence="5" type="ORF">LADA_0F06744G</name>
</gene>
<evidence type="ECO:0000259" key="4">
    <source>
        <dbReference type="Pfam" id="PF04478"/>
    </source>
</evidence>
<dbReference type="Proteomes" id="UP000190274">
    <property type="component" value="Chromosome F"/>
</dbReference>
<accession>A0A1G4JKG3</accession>
<dbReference type="GO" id="GO:0006970">
    <property type="term" value="P:response to osmotic stress"/>
    <property type="evidence" value="ECO:0007669"/>
    <property type="project" value="EnsemblFungi"/>
</dbReference>
<feature type="compositionally biased region" description="Low complexity" evidence="1">
    <location>
        <begin position="24"/>
        <end position="207"/>
    </location>
</feature>
<dbReference type="Pfam" id="PF04478">
    <property type="entry name" value="Mid2"/>
    <property type="match status" value="1"/>
</dbReference>
<keyword evidence="3" id="KW-0732">Signal</keyword>
<keyword evidence="2" id="KW-0472">Membrane</keyword>
<sequence>MRFGIGLLFLAVGVQNSIQQGFNDPSGSSNSNTSYSSGLSTSSGYISSLSSSSVPPSSSFFPSSSAESSTFSFSSSSFSSVSSSATLPSSSASSSDSSSPSTTSAAETSFTSISSEVSSSSSRSQSSSSSRSQSSSSSSSQSSSSSSDSHSSSSSSARPSSSSSGPQSTSSTSSSSSSASSSTADSSVSSTTDNTHSSTTPPASTTSKQTLTTMINGRTVVSTVYYTATSTAGSKGSENGGSGLSKKNRNIVIGCVVGIGVPILLGILAFFYFFCIRSKKTNFINSEGHVVTAYKQNKLTRWWYALMGKSGRSEYEGDSPIGGTSELDDDNNGPGDRSNGVSRNPTDGRGSHSNELMLDEEKYYDEHGNELNARNY</sequence>
<feature type="region of interest" description="Disordered" evidence="1">
    <location>
        <begin position="313"/>
        <end position="376"/>
    </location>
</feature>
<dbReference type="OrthoDB" id="4070729at2759"/>
<dbReference type="GO" id="GO:0005886">
    <property type="term" value="C:plasma membrane"/>
    <property type="evidence" value="ECO:0007669"/>
    <property type="project" value="EnsemblFungi"/>
</dbReference>
<feature type="transmembrane region" description="Helical" evidence="2">
    <location>
        <begin position="251"/>
        <end position="274"/>
    </location>
</feature>
<dbReference type="EMBL" id="LT598458">
    <property type="protein sequence ID" value="SCU90850.1"/>
    <property type="molecule type" value="Genomic_DNA"/>
</dbReference>
<feature type="domain" description="Mid2" evidence="4">
    <location>
        <begin position="208"/>
        <end position="332"/>
    </location>
</feature>
<dbReference type="GO" id="GO:0036498">
    <property type="term" value="P:IRE1-mediated unfolded protein response"/>
    <property type="evidence" value="ECO:0007669"/>
    <property type="project" value="EnsemblFungi"/>
</dbReference>
<evidence type="ECO:0000256" key="2">
    <source>
        <dbReference type="SAM" id="Phobius"/>
    </source>
</evidence>
<feature type="chain" id="PRO_5009236078" evidence="3">
    <location>
        <begin position="20"/>
        <end position="376"/>
    </location>
</feature>
<dbReference type="GO" id="GO:0010447">
    <property type="term" value="P:response to acidic pH"/>
    <property type="evidence" value="ECO:0007669"/>
    <property type="project" value="EnsemblFungi"/>
</dbReference>
<dbReference type="GO" id="GO:1903139">
    <property type="term" value="P:positive regulation of cell integrity MAPK cascade"/>
    <property type="evidence" value="ECO:0007669"/>
    <property type="project" value="EnsemblFungi"/>
</dbReference>
<dbReference type="GO" id="GO:0000425">
    <property type="term" value="P:pexophagy"/>
    <property type="evidence" value="ECO:0007669"/>
    <property type="project" value="EnsemblFungi"/>
</dbReference>
<dbReference type="AlphaFoldDB" id="A0A1G4JKG3"/>
<proteinExistence type="predicted"/>
<dbReference type="GO" id="GO:0031505">
    <property type="term" value="P:fungal-type cell wall organization"/>
    <property type="evidence" value="ECO:0007669"/>
    <property type="project" value="EnsemblFungi"/>
</dbReference>
<organism evidence="5 6">
    <name type="scientific">Lachancea dasiensis</name>
    <dbReference type="NCBI Taxonomy" id="1072105"/>
    <lineage>
        <taxon>Eukaryota</taxon>
        <taxon>Fungi</taxon>
        <taxon>Dikarya</taxon>
        <taxon>Ascomycota</taxon>
        <taxon>Saccharomycotina</taxon>
        <taxon>Saccharomycetes</taxon>
        <taxon>Saccharomycetales</taxon>
        <taxon>Saccharomycetaceae</taxon>
        <taxon>Lachancea</taxon>
    </lineage>
</organism>
<keyword evidence="6" id="KW-1185">Reference proteome</keyword>
<feature type="compositionally biased region" description="Basic and acidic residues" evidence="1">
    <location>
        <begin position="359"/>
        <end position="369"/>
    </location>
</feature>
<evidence type="ECO:0000256" key="3">
    <source>
        <dbReference type="SAM" id="SignalP"/>
    </source>
</evidence>
<protein>
    <submittedName>
        <fullName evidence="5">LADA_0F06744g1_1</fullName>
    </submittedName>
</protein>
<dbReference type="GO" id="GO:0004888">
    <property type="term" value="F:transmembrane signaling receptor activity"/>
    <property type="evidence" value="ECO:0007669"/>
    <property type="project" value="EnsemblFungi"/>
</dbReference>
<dbReference type="STRING" id="1266660.A0A1G4JKG3"/>
<keyword evidence="2" id="KW-0812">Transmembrane</keyword>
<evidence type="ECO:0000256" key="1">
    <source>
        <dbReference type="SAM" id="MobiDB-lite"/>
    </source>
</evidence>
<feature type="signal peptide" evidence="3">
    <location>
        <begin position="1"/>
        <end position="19"/>
    </location>
</feature>
<dbReference type="InterPro" id="IPR007567">
    <property type="entry name" value="Mid2_dom"/>
</dbReference>
<name>A0A1G4JKG3_9SACH</name>
<evidence type="ECO:0000313" key="6">
    <source>
        <dbReference type="Proteomes" id="UP000190274"/>
    </source>
</evidence>
<keyword evidence="2" id="KW-1133">Transmembrane helix</keyword>